<feature type="region of interest" description="Disordered" evidence="8">
    <location>
        <begin position="1"/>
        <end position="172"/>
    </location>
</feature>
<proteinExistence type="inferred from homology"/>
<keyword evidence="9" id="KW-0472">Membrane</keyword>
<reference evidence="10" key="1">
    <citation type="submission" date="2023-08" db="EMBL/GenBank/DDBJ databases">
        <authorList>
            <person name="Audoor S."/>
            <person name="Bilcke G."/>
        </authorList>
    </citation>
    <scope>NUCLEOTIDE SEQUENCE</scope>
</reference>
<feature type="compositionally biased region" description="Low complexity" evidence="8">
    <location>
        <begin position="92"/>
        <end position="107"/>
    </location>
</feature>
<feature type="transmembrane region" description="Helical" evidence="9">
    <location>
        <begin position="261"/>
        <end position="281"/>
    </location>
</feature>
<feature type="compositionally biased region" description="Basic and acidic residues" evidence="8">
    <location>
        <begin position="19"/>
        <end position="36"/>
    </location>
</feature>
<evidence type="ECO:0000256" key="3">
    <source>
        <dbReference type="ARBA" id="ARBA00022522"/>
    </source>
</evidence>
<evidence type="ECO:0000256" key="7">
    <source>
        <dbReference type="SAM" id="Coils"/>
    </source>
</evidence>
<evidence type="ECO:0000256" key="9">
    <source>
        <dbReference type="SAM" id="Phobius"/>
    </source>
</evidence>
<comment type="caution">
    <text evidence="10">The sequence shown here is derived from an EMBL/GenBank/DDBJ whole genome shotgun (WGS) entry which is preliminary data.</text>
</comment>
<comment type="function">
    <text evidence="5">In the vertebrate host, binds to highly sulfated heparan sulfate proteoglycans (HSPGs) on the surface of host hepatocytes and is required for sporozoite invasion of the host hepatocytes.</text>
</comment>
<dbReference type="PANTHER" id="PTHR44826">
    <property type="entry name" value="SPORE COAT PROTEIN SP85"/>
    <property type="match status" value="1"/>
</dbReference>
<name>A0AAD2FIA2_9STRA</name>
<dbReference type="InterPro" id="IPR008979">
    <property type="entry name" value="Galactose-bd-like_sf"/>
</dbReference>
<evidence type="ECO:0000256" key="2">
    <source>
        <dbReference type="ARBA" id="ARBA00021911"/>
    </source>
</evidence>
<dbReference type="Proteomes" id="UP001295423">
    <property type="component" value="Unassembled WGS sequence"/>
</dbReference>
<feature type="compositionally biased region" description="Basic and acidic residues" evidence="8">
    <location>
        <begin position="1"/>
        <end position="11"/>
    </location>
</feature>
<keyword evidence="9" id="KW-0812">Transmembrane</keyword>
<feature type="compositionally biased region" description="Low complexity" evidence="8">
    <location>
        <begin position="589"/>
        <end position="618"/>
    </location>
</feature>
<evidence type="ECO:0000313" key="10">
    <source>
        <dbReference type="EMBL" id="CAJ1941297.1"/>
    </source>
</evidence>
<keyword evidence="11" id="KW-1185">Reference proteome</keyword>
<evidence type="ECO:0000256" key="1">
    <source>
        <dbReference type="ARBA" id="ARBA00006241"/>
    </source>
</evidence>
<accession>A0AAD2FIA2</accession>
<dbReference type="Gene3D" id="2.60.120.260">
    <property type="entry name" value="Galactose-binding domain-like"/>
    <property type="match status" value="1"/>
</dbReference>
<keyword evidence="7" id="KW-0175">Coiled coil</keyword>
<feature type="coiled-coil region" evidence="7">
    <location>
        <begin position="205"/>
        <end position="246"/>
    </location>
</feature>
<feature type="compositionally biased region" description="Low complexity" evidence="8">
    <location>
        <begin position="157"/>
        <end position="169"/>
    </location>
</feature>
<dbReference type="PANTHER" id="PTHR44826:SF3">
    <property type="entry name" value="SPORE COAT PROTEIN SP85"/>
    <property type="match status" value="1"/>
</dbReference>
<feature type="compositionally biased region" description="Basic and acidic residues" evidence="8">
    <location>
        <begin position="143"/>
        <end position="156"/>
    </location>
</feature>
<gene>
    <name evidence="10" type="ORF">CYCCA115_LOCUS7451</name>
</gene>
<sequence length="816" mass="86552">MDTSERSESKNRSHRTSSRRREKDRSAKARARKSDGPAKVGAVAVGVVGNSKEDKKQRSSRRHKEDKEAKDRAKSSRRSEADHDAKRRARPSSRSISPKPGAVASSSKSDRASRKATPGAVSASPKSDRASRKAIPGAVSASHTDRASKREMDKGKGSVMKSVSSVSSSTNDRIRQKILEEDDGKEATITLPPLAENNQEETTLVAEAVDEYDEENAHVKKLASENERLRQQMNQIQDERNQGNEEPEPTEPKKKAFFNRYVVCAIVLLLIGGGAAAGVLVSGGGSDEDPVVPTTSTNPTLGPTFITATNVPTDLTSDPTGAPTTDQLYNPPSLADCAAIMNGEPVEDQENMSVRNFQLLMDVSLVDGLELDNTGVTEVETKTRENLLPELVGCPIERRALAEKGLLERRLASVDFIIGDAKIVAEYEVGGSCDDGTDDPGSCFRLIFRLEIFLKGNEGIYLIGRILEVFGTDSLVQKLGLDEASYQAVILASVTTLEETGVPSFSPSAMPSASPTDAPSKSPSTFPTPAPSSNPTLAPVIGPTTSEPTDLPSSVSSHSPTGIPTSLPTKVRTLAPSIASSETLLTMNPTVSVSGTPTSTPSNLPSSLPSRAPSSMPSGTPSFLPSNIPSASPSKTPTDIPSARPSAVPSSTPSTSEPSFRPSETPVDLVTGSALFTSSSFRTTTNDSGPNPLTAEKANDGAYNYGSCFRSRDGAGQWWQVDLGLTGTVTSITVSTYNSNAGAWAYIKGSLLELLDINGNVLSTTTLTLGETRDIRDETVTFEGGGVENVASVKITKTLEEGDLYVCEVEVVGYIQ</sequence>
<keyword evidence="3" id="KW-0748">Sporozoite</keyword>
<evidence type="ECO:0000313" key="11">
    <source>
        <dbReference type="Proteomes" id="UP001295423"/>
    </source>
</evidence>
<feature type="compositionally biased region" description="Polar residues" evidence="8">
    <location>
        <begin position="619"/>
        <end position="639"/>
    </location>
</feature>
<evidence type="ECO:0000256" key="5">
    <source>
        <dbReference type="ARBA" id="ARBA00033726"/>
    </source>
</evidence>
<evidence type="ECO:0000256" key="6">
    <source>
        <dbReference type="ARBA" id="ARBA00045806"/>
    </source>
</evidence>
<dbReference type="SUPFAM" id="SSF49785">
    <property type="entry name" value="Galactose-binding domain-like"/>
    <property type="match status" value="1"/>
</dbReference>
<dbReference type="InterPro" id="IPR051860">
    <property type="entry name" value="Plasmodium_CSP_Invasion"/>
</dbReference>
<evidence type="ECO:0000256" key="4">
    <source>
        <dbReference type="ARBA" id="ARBA00022737"/>
    </source>
</evidence>
<feature type="compositionally biased region" description="Low complexity" evidence="8">
    <location>
        <begin position="641"/>
        <end position="666"/>
    </location>
</feature>
<comment type="similarity">
    <text evidence="1">Belongs to the plasmodium circumsporozoite protein family.</text>
</comment>
<organism evidence="10 11">
    <name type="scientific">Cylindrotheca closterium</name>
    <dbReference type="NCBI Taxonomy" id="2856"/>
    <lineage>
        <taxon>Eukaryota</taxon>
        <taxon>Sar</taxon>
        <taxon>Stramenopiles</taxon>
        <taxon>Ochrophyta</taxon>
        <taxon>Bacillariophyta</taxon>
        <taxon>Bacillariophyceae</taxon>
        <taxon>Bacillariophycidae</taxon>
        <taxon>Bacillariales</taxon>
        <taxon>Bacillariaceae</taxon>
        <taxon>Cylindrotheca</taxon>
    </lineage>
</organism>
<keyword evidence="9" id="KW-1133">Transmembrane helix</keyword>
<feature type="compositionally biased region" description="Polar residues" evidence="8">
    <location>
        <begin position="543"/>
        <end position="568"/>
    </location>
</feature>
<comment type="function">
    <text evidence="6">Essential sporozoite protein. In the mosquito vector, required for sporozoite development in the oocyst, migration through the vector hemolymph and entry into the vector salivary glands. In the vertebrate host, required for sporozoite migration through the host dermis and infection of host hepatocytes. Binds to highly sulfated heparan sulfate proteoglycans (HSPGs) on the surface of host hepatocytes.</text>
</comment>
<protein>
    <recommendedName>
        <fullName evidence="2">Circumsporozoite protein</fullName>
    </recommendedName>
</protein>
<feature type="region of interest" description="Disordered" evidence="8">
    <location>
        <begin position="589"/>
        <end position="666"/>
    </location>
</feature>
<evidence type="ECO:0000256" key="8">
    <source>
        <dbReference type="SAM" id="MobiDB-lite"/>
    </source>
</evidence>
<feature type="region of interest" description="Disordered" evidence="8">
    <location>
        <begin position="285"/>
        <end position="314"/>
    </location>
</feature>
<feature type="compositionally biased region" description="Basic and acidic residues" evidence="8">
    <location>
        <begin position="51"/>
        <end position="85"/>
    </location>
</feature>
<feature type="region of interest" description="Disordered" evidence="8">
    <location>
        <begin position="501"/>
        <end position="570"/>
    </location>
</feature>
<feature type="compositionally biased region" description="Polar residues" evidence="8">
    <location>
        <begin position="293"/>
        <end position="314"/>
    </location>
</feature>
<feature type="compositionally biased region" description="Low complexity" evidence="8">
    <location>
        <begin position="503"/>
        <end position="525"/>
    </location>
</feature>
<dbReference type="EMBL" id="CAKOGP040001001">
    <property type="protein sequence ID" value="CAJ1941297.1"/>
    <property type="molecule type" value="Genomic_DNA"/>
</dbReference>
<feature type="compositionally biased region" description="Low complexity" evidence="8">
    <location>
        <begin position="38"/>
        <end position="49"/>
    </location>
</feature>
<dbReference type="AlphaFoldDB" id="A0AAD2FIA2"/>
<keyword evidence="4" id="KW-0677">Repeat</keyword>